<keyword evidence="4" id="KW-1185">Reference proteome</keyword>
<dbReference type="RefSeq" id="WP_113953081.1">
    <property type="nucleotide sequence ID" value="NZ_QNRT01000001.1"/>
</dbReference>
<organism evidence="3 4">
    <name type="scientific">Arenicella xantha</name>
    <dbReference type="NCBI Taxonomy" id="644221"/>
    <lineage>
        <taxon>Bacteria</taxon>
        <taxon>Pseudomonadati</taxon>
        <taxon>Pseudomonadota</taxon>
        <taxon>Gammaproteobacteria</taxon>
        <taxon>Arenicellales</taxon>
        <taxon>Arenicellaceae</taxon>
        <taxon>Arenicella</taxon>
    </lineage>
</organism>
<evidence type="ECO:0000256" key="2">
    <source>
        <dbReference type="SAM" id="Phobius"/>
    </source>
</evidence>
<evidence type="ECO:0000313" key="4">
    <source>
        <dbReference type="Proteomes" id="UP000253083"/>
    </source>
</evidence>
<feature type="region of interest" description="Disordered" evidence="1">
    <location>
        <begin position="292"/>
        <end position="346"/>
    </location>
</feature>
<comment type="caution">
    <text evidence="3">The sequence shown here is derived from an EMBL/GenBank/DDBJ whole genome shotgun (WGS) entry which is preliminary data.</text>
</comment>
<dbReference type="EMBL" id="QNRT01000001">
    <property type="protein sequence ID" value="RBP53523.1"/>
    <property type="molecule type" value="Genomic_DNA"/>
</dbReference>
<evidence type="ECO:0000313" key="3">
    <source>
        <dbReference type="EMBL" id="RBP53523.1"/>
    </source>
</evidence>
<gene>
    <name evidence="3" type="ORF">DFR28_101910</name>
</gene>
<name>A0A395JQ98_9GAMM</name>
<proteinExistence type="predicted"/>
<protein>
    <submittedName>
        <fullName evidence="3">Uncharacterized protein</fullName>
    </submittedName>
</protein>
<reference evidence="3 4" key="1">
    <citation type="submission" date="2018-06" db="EMBL/GenBank/DDBJ databases">
        <title>Genomic Encyclopedia of Type Strains, Phase IV (KMG-IV): sequencing the most valuable type-strain genomes for metagenomic binning, comparative biology and taxonomic classification.</title>
        <authorList>
            <person name="Goeker M."/>
        </authorList>
    </citation>
    <scope>NUCLEOTIDE SEQUENCE [LARGE SCALE GENOMIC DNA]</scope>
    <source>
        <strain evidence="3 4">DSM 24032</strain>
    </source>
</reference>
<feature type="transmembrane region" description="Helical" evidence="2">
    <location>
        <begin position="55"/>
        <end position="75"/>
    </location>
</feature>
<keyword evidence="2" id="KW-0812">Transmembrane</keyword>
<evidence type="ECO:0000256" key="1">
    <source>
        <dbReference type="SAM" id="MobiDB-lite"/>
    </source>
</evidence>
<dbReference type="Proteomes" id="UP000253083">
    <property type="component" value="Unassembled WGS sequence"/>
</dbReference>
<keyword evidence="2" id="KW-1133">Transmembrane helix</keyword>
<dbReference type="InParanoid" id="A0A395JQ98"/>
<keyword evidence="2" id="KW-0472">Membrane</keyword>
<sequence length="346" mass="39696">MFKTPNQMIQELFGFDHGSVPVESFTHPIRNQYPDLVGSSSISNTTKQNWQKADLIPIGVIIVFIVSMVSFFGYYKPAANLTKVNLNINRLSSAFDKRANQINSMANRLDQFVISNNLPRELQSAISLVRSSVDSLSENRPNEKFIAKRFAAEARFRELSASIIESRDLSLYGDLSELPEDFTDKDLVARGVKTLELVEQWSDEYSTTEEEAVDLLDVFTGKVMPKRTIELQNSILKEWQDAQASLLQNWKQLKELEITLTTRAEAIRAARQREAERERVVLERQREYELSQKSSSKVVTPRKVEKPVQATKRVSKKTRAKPTQQPRKKQNNELERRKQAASKLFD</sequence>
<accession>A0A395JQ98</accession>
<dbReference type="AlphaFoldDB" id="A0A395JQ98"/>